<evidence type="ECO:0000259" key="8">
    <source>
        <dbReference type="PROSITE" id="PS50928"/>
    </source>
</evidence>
<keyword evidence="3" id="KW-1003">Cell membrane</keyword>
<feature type="transmembrane region" description="Helical" evidence="7">
    <location>
        <begin position="12"/>
        <end position="37"/>
    </location>
</feature>
<keyword evidence="4 7" id="KW-0812">Transmembrane</keyword>
<dbReference type="Gene3D" id="1.10.3720.10">
    <property type="entry name" value="MetI-like"/>
    <property type="match status" value="1"/>
</dbReference>
<name>A0A7W6BY25_9HYPH</name>
<dbReference type="EMBL" id="JACIDO010000020">
    <property type="protein sequence ID" value="MBB3938184.1"/>
    <property type="molecule type" value="Genomic_DNA"/>
</dbReference>
<dbReference type="RefSeq" id="WP_090966639.1">
    <property type="nucleotide sequence ID" value="NZ_FOOA01000033.1"/>
</dbReference>
<comment type="caution">
    <text evidence="9">The sequence shown here is derived from an EMBL/GenBank/DDBJ whole genome shotgun (WGS) entry which is preliminary data.</text>
</comment>
<feature type="domain" description="ABC transmembrane type-1" evidence="8">
    <location>
        <begin position="63"/>
        <end position="278"/>
    </location>
</feature>
<dbReference type="InterPro" id="IPR035906">
    <property type="entry name" value="MetI-like_sf"/>
</dbReference>
<dbReference type="AlphaFoldDB" id="A0A7W6BY25"/>
<dbReference type="PROSITE" id="PS50928">
    <property type="entry name" value="ABC_TM1"/>
    <property type="match status" value="1"/>
</dbReference>
<dbReference type="SUPFAM" id="SSF161098">
    <property type="entry name" value="MetI-like"/>
    <property type="match status" value="1"/>
</dbReference>
<feature type="transmembrane region" description="Helical" evidence="7">
    <location>
        <begin position="71"/>
        <end position="92"/>
    </location>
</feature>
<evidence type="ECO:0000256" key="4">
    <source>
        <dbReference type="ARBA" id="ARBA00022692"/>
    </source>
</evidence>
<feature type="transmembrane region" description="Helical" evidence="7">
    <location>
        <begin position="210"/>
        <end position="235"/>
    </location>
</feature>
<feature type="transmembrane region" description="Helical" evidence="7">
    <location>
        <begin position="135"/>
        <end position="163"/>
    </location>
</feature>
<keyword evidence="5 7" id="KW-1133">Transmembrane helix</keyword>
<proteinExistence type="inferred from homology"/>
<dbReference type="Pfam" id="PF00528">
    <property type="entry name" value="BPD_transp_1"/>
    <property type="match status" value="1"/>
</dbReference>
<evidence type="ECO:0000313" key="10">
    <source>
        <dbReference type="Proteomes" id="UP000531216"/>
    </source>
</evidence>
<dbReference type="OrthoDB" id="7939379at2"/>
<organism evidence="9 10">
    <name type="scientific">Aureimonas phyllosphaerae</name>
    <dbReference type="NCBI Taxonomy" id="1166078"/>
    <lineage>
        <taxon>Bacteria</taxon>
        <taxon>Pseudomonadati</taxon>
        <taxon>Pseudomonadota</taxon>
        <taxon>Alphaproteobacteria</taxon>
        <taxon>Hyphomicrobiales</taxon>
        <taxon>Aurantimonadaceae</taxon>
        <taxon>Aureimonas</taxon>
    </lineage>
</organism>
<dbReference type="InterPro" id="IPR051393">
    <property type="entry name" value="ABC_transporter_permease"/>
</dbReference>
<reference evidence="9 10" key="1">
    <citation type="submission" date="2020-08" db="EMBL/GenBank/DDBJ databases">
        <title>Genomic Encyclopedia of Type Strains, Phase IV (KMG-IV): sequencing the most valuable type-strain genomes for metagenomic binning, comparative biology and taxonomic classification.</title>
        <authorList>
            <person name="Goeker M."/>
        </authorList>
    </citation>
    <scope>NUCLEOTIDE SEQUENCE [LARGE SCALE GENOMIC DNA]</scope>
    <source>
        <strain evidence="9 10">DSM 25024</strain>
    </source>
</reference>
<dbReference type="GO" id="GO:0055085">
    <property type="term" value="P:transmembrane transport"/>
    <property type="evidence" value="ECO:0007669"/>
    <property type="project" value="InterPro"/>
</dbReference>
<dbReference type="CDD" id="cd06261">
    <property type="entry name" value="TM_PBP2"/>
    <property type="match status" value="1"/>
</dbReference>
<dbReference type="PANTHER" id="PTHR30193">
    <property type="entry name" value="ABC TRANSPORTER PERMEASE PROTEIN"/>
    <property type="match status" value="1"/>
</dbReference>
<evidence type="ECO:0000313" key="9">
    <source>
        <dbReference type="EMBL" id="MBB3938184.1"/>
    </source>
</evidence>
<feature type="transmembrane region" description="Helical" evidence="7">
    <location>
        <begin position="104"/>
        <end position="123"/>
    </location>
</feature>
<keyword evidence="6 7" id="KW-0472">Membrane</keyword>
<evidence type="ECO:0000256" key="6">
    <source>
        <dbReference type="ARBA" id="ARBA00023136"/>
    </source>
</evidence>
<comment type="similarity">
    <text evidence="7">Belongs to the binding-protein-dependent transport system permease family.</text>
</comment>
<evidence type="ECO:0000256" key="3">
    <source>
        <dbReference type="ARBA" id="ARBA00022475"/>
    </source>
</evidence>
<dbReference type="InterPro" id="IPR000515">
    <property type="entry name" value="MetI-like"/>
</dbReference>
<keyword evidence="2 7" id="KW-0813">Transport</keyword>
<dbReference type="PANTHER" id="PTHR30193:SF41">
    <property type="entry name" value="DIACETYLCHITOBIOSE UPTAKE SYSTEM PERMEASE PROTEIN NGCF"/>
    <property type="match status" value="1"/>
</dbReference>
<protein>
    <submittedName>
        <fullName evidence="9">Multiple sugar transport system permease protein</fullName>
    </submittedName>
</protein>
<evidence type="ECO:0000256" key="5">
    <source>
        <dbReference type="ARBA" id="ARBA00022989"/>
    </source>
</evidence>
<gene>
    <name evidence="9" type="ORF">GGR05_004355</name>
</gene>
<comment type="subcellular location">
    <subcellularLocation>
        <location evidence="1 7">Cell membrane</location>
        <topology evidence="1 7">Multi-pass membrane protein</topology>
    </subcellularLocation>
</comment>
<keyword evidence="9" id="KW-0762">Sugar transport</keyword>
<keyword evidence="10" id="KW-1185">Reference proteome</keyword>
<sequence length="290" mass="31536">MTLGRRLAPYVFLAPALVLGTVFFVLPLVLSLGLSFATWNSLAPPRFAGLANYRYLLTRDPLFYASLRNTAVFVGATIAVGVPLALALALAFRRSRLKRLWRSAFWLPTVTNVVAVAYIWQFLLADPYGLVNRLLAFVGIAGPAWLADPAFAMSALVVVFVWFHVGQDMMLLASGLDGIDEACEEAAEMDGAGPLRVFWYVTLPLLKPTILLVAMTNMIKGVGYFALMLVLTGGGPVNSTHVAALHIYTMAFSDLRLGLASAGAYILLVIVFAIALLQLRLMRRGGLEAW</sequence>
<dbReference type="Proteomes" id="UP000531216">
    <property type="component" value="Unassembled WGS sequence"/>
</dbReference>
<dbReference type="GO" id="GO:0005886">
    <property type="term" value="C:plasma membrane"/>
    <property type="evidence" value="ECO:0007669"/>
    <property type="project" value="UniProtKB-SubCell"/>
</dbReference>
<feature type="transmembrane region" description="Helical" evidence="7">
    <location>
        <begin position="255"/>
        <end position="277"/>
    </location>
</feature>
<evidence type="ECO:0000256" key="2">
    <source>
        <dbReference type="ARBA" id="ARBA00022448"/>
    </source>
</evidence>
<evidence type="ECO:0000256" key="1">
    <source>
        <dbReference type="ARBA" id="ARBA00004651"/>
    </source>
</evidence>
<evidence type="ECO:0000256" key="7">
    <source>
        <dbReference type="RuleBase" id="RU363032"/>
    </source>
</evidence>
<accession>A0A7W6BY25</accession>